<comment type="caution">
    <text evidence="10">The sequence shown here is derived from an EMBL/GenBank/DDBJ whole genome shotgun (WGS) entry which is preliminary data.</text>
</comment>
<name>A0A9P6U9J4_9FUNG</name>
<evidence type="ECO:0000256" key="1">
    <source>
        <dbReference type="ARBA" id="ARBA00004123"/>
    </source>
</evidence>
<keyword evidence="3" id="KW-0677">Repeat</keyword>
<dbReference type="GO" id="GO:0045944">
    <property type="term" value="P:positive regulation of transcription by RNA polymerase II"/>
    <property type="evidence" value="ECO:0007669"/>
    <property type="project" value="UniProtKB-ARBA"/>
</dbReference>
<keyword evidence="11" id="KW-1185">Reference proteome</keyword>
<keyword evidence="4 7" id="KW-0863">Zinc-finger</keyword>
<feature type="non-terminal residue" evidence="10">
    <location>
        <position position="1"/>
    </location>
</feature>
<dbReference type="PROSITE" id="PS50157">
    <property type="entry name" value="ZINC_FINGER_C2H2_2"/>
    <property type="match status" value="2"/>
</dbReference>
<evidence type="ECO:0000256" key="6">
    <source>
        <dbReference type="ARBA" id="ARBA00023242"/>
    </source>
</evidence>
<dbReference type="GO" id="GO:0005634">
    <property type="term" value="C:nucleus"/>
    <property type="evidence" value="ECO:0007669"/>
    <property type="project" value="UniProtKB-SubCell"/>
</dbReference>
<dbReference type="GO" id="GO:0000978">
    <property type="term" value="F:RNA polymerase II cis-regulatory region sequence-specific DNA binding"/>
    <property type="evidence" value="ECO:0007669"/>
    <property type="project" value="TreeGrafter"/>
</dbReference>
<keyword evidence="6" id="KW-0539">Nucleus</keyword>
<feature type="compositionally biased region" description="Low complexity" evidence="8">
    <location>
        <begin position="139"/>
        <end position="154"/>
    </location>
</feature>
<organism evidence="10 11">
    <name type="scientific">Actinomortierella ambigua</name>
    <dbReference type="NCBI Taxonomy" id="1343610"/>
    <lineage>
        <taxon>Eukaryota</taxon>
        <taxon>Fungi</taxon>
        <taxon>Fungi incertae sedis</taxon>
        <taxon>Mucoromycota</taxon>
        <taxon>Mortierellomycotina</taxon>
        <taxon>Mortierellomycetes</taxon>
        <taxon>Mortierellales</taxon>
        <taxon>Mortierellaceae</taxon>
        <taxon>Actinomortierella</taxon>
    </lineage>
</organism>
<evidence type="ECO:0000256" key="4">
    <source>
        <dbReference type="ARBA" id="ARBA00022771"/>
    </source>
</evidence>
<dbReference type="Proteomes" id="UP000807716">
    <property type="component" value="Unassembled WGS sequence"/>
</dbReference>
<dbReference type="PROSITE" id="PS00028">
    <property type="entry name" value="ZINC_FINGER_C2H2_1"/>
    <property type="match status" value="1"/>
</dbReference>
<dbReference type="EMBL" id="JAAAJB010000124">
    <property type="protein sequence ID" value="KAG0265042.1"/>
    <property type="molecule type" value="Genomic_DNA"/>
</dbReference>
<dbReference type="InterPro" id="IPR050329">
    <property type="entry name" value="GLI_C2H2-zinc-finger"/>
</dbReference>
<dbReference type="GO" id="GO:0000981">
    <property type="term" value="F:DNA-binding transcription factor activity, RNA polymerase II-specific"/>
    <property type="evidence" value="ECO:0007669"/>
    <property type="project" value="TreeGrafter"/>
</dbReference>
<dbReference type="FunFam" id="3.30.160.60:FF:001182">
    <property type="entry name" value="Zinc finger, C2H2 type"/>
    <property type="match status" value="1"/>
</dbReference>
<dbReference type="OrthoDB" id="6077919at2759"/>
<feature type="region of interest" description="Disordered" evidence="8">
    <location>
        <begin position="136"/>
        <end position="202"/>
    </location>
</feature>
<evidence type="ECO:0000259" key="9">
    <source>
        <dbReference type="PROSITE" id="PS50157"/>
    </source>
</evidence>
<dbReference type="PANTHER" id="PTHR19818:SF139">
    <property type="entry name" value="PAIR-RULE PROTEIN ODD-PAIRED"/>
    <property type="match status" value="1"/>
</dbReference>
<feature type="domain" description="C2H2-type" evidence="9">
    <location>
        <begin position="251"/>
        <end position="280"/>
    </location>
</feature>
<dbReference type="Pfam" id="PF00096">
    <property type="entry name" value="zf-C2H2"/>
    <property type="match status" value="2"/>
</dbReference>
<accession>A0A9P6U9J4</accession>
<feature type="region of interest" description="Disordered" evidence="8">
    <location>
        <begin position="232"/>
        <end position="252"/>
    </location>
</feature>
<dbReference type="SUPFAM" id="SSF57667">
    <property type="entry name" value="beta-beta-alpha zinc fingers"/>
    <property type="match status" value="2"/>
</dbReference>
<evidence type="ECO:0000256" key="5">
    <source>
        <dbReference type="ARBA" id="ARBA00022833"/>
    </source>
</evidence>
<evidence type="ECO:0000256" key="8">
    <source>
        <dbReference type="SAM" id="MobiDB-lite"/>
    </source>
</evidence>
<gene>
    <name evidence="10" type="ORF">DFQ27_000837</name>
</gene>
<reference evidence="10" key="1">
    <citation type="journal article" date="2020" name="Fungal Divers.">
        <title>Resolving the Mortierellaceae phylogeny through synthesis of multi-gene phylogenetics and phylogenomics.</title>
        <authorList>
            <person name="Vandepol N."/>
            <person name="Liber J."/>
            <person name="Desiro A."/>
            <person name="Na H."/>
            <person name="Kennedy M."/>
            <person name="Barry K."/>
            <person name="Grigoriev I.V."/>
            <person name="Miller A.N."/>
            <person name="O'Donnell K."/>
            <person name="Stajich J.E."/>
            <person name="Bonito G."/>
        </authorList>
    </citation>
    <scope>NUCLEOTIDE SEQUENCE</scope>
    <source>
        <strain evidence="10">BC1065</strain>
    </source>
</reference>
<feature type="region of interest" description="Disordered" evidence="8">
    <location>
        <begin position="89"/>
        <end position="124"/>
    </location>
</feature>
<dbReference type="SMART" id="SM00355">
    <property type="entry name" value="ZnF_C2H2"/>
    <property type="match status" value="2"/>
</dbReference>
<feature type="domain" description="C2H2-type" evidence="9">
    <location>
        <begin position="207"/>
        <end position="250"/>
    </location>
</feature>
<evidence type="ECO:0000256" key="2">
    <source>
        <dbReference type="ARBA" id="ARBA00022723"/>
    </source>
</evidence>
<evidence type="ECO:0000313" key="11">
    <source>
        <dbReference type="Proteomes" id="UP000807716"/>
    </source>
</evidence>
<keyword evidence="5" id="KW-0862">Zinc</keyword>
<dbReference type="PANTHER" id="PTHR19818">
    <property type="entry name" value="ZINC FINGER PROTEIN ZIC AND GLI"/>
    <property type="match status" value="1"/>
</dbReference>
<dbReference type="InterPro" id="IPR036236">
    <property type="entry name" value="Znf_C2H2_sf"/>
</dbReference>
<comment type="subcellular location">
    <subcellularLocation>
        <location evidence="1">Nucleus</location>
    </subcellularLocation>
</comment>
<feature type="compositionally biased region" description="Basic and acidic residues" evidence="8">
    <location>
        <begin position="156"/>
        <end position="175"/>
    </location>
</feature>
<evidence type="ECO:0000256" key="7">
    <source>
        <dbReference type="PROSITE-ProRule" id="PRU00042"/>
    </source>
</evidence>
<proteinExistence type="predicted"/>
<dbReference type="InterPro" id="IPR013087">
    <property type="entry name" value="Znf_C2H2_type"/>
</dbReference>
<dbReference type="Gene3D" id="3.30.160.60">
    <property type="entry name" value="Classic Zinc Finger"/>
    <property type="match status" value="4"/>
</dbReference>
<keyword evidence="2" id="KW-0479">Metal-binding</keyword>
<evidence type="ECO:0000256" key="3">
    <source>
        <dbReference type="ARBA" id="ARBA00022737"/>
    </source>
</evidence>
<dbReference type="GO" id="GO:0008270">
    <property type="term" value="F:zinc ion binding"/>
    <property type="evidence" value="ECO:0007669"/>
    <property type="project" value="UniProtKB-KW"/>
</dbReference>
<protein>
    <recommendedName>
        <fullName evidence="9">C2H2-type domain-containing protein</fullName>
    </recommendedName>
</protein>
<dbReference type="AlphaFoldDB" id="A0A9P6U9J4"/>
<evidence type="ECO:0000313" key="10">
    <source>
        <dbReference type="EMBL" id="KAG0265042.1"/>
    </source>
</evidence>
<sequence length="299" mass="32716">MSAAAYPSPSLSPATSFEATMKSDGLSVYHQQRRPSAKQLLMNPSTAVSSPLDALVLALEATAEELENSSRAKQVLPSVTLSTAEYPADALTDDDDEDPNATVPSSPTFFMKKPSSGPSLHQLPTLILPSPVAHAIPQASAPGSSLGLTSSTSPRQQEHEQEHEHEHEHEHELHQHQAYQARKMSVSSQSSTSSLSAAGSSNERKAFHCTVTGCDKAFSQMSHLRTHERRAFTQLGNLKTHERKHTGERPYKCPHPHCDKTFTQLGNLKTHERIHDEVKPFMCRLPGCGKTFSQLGNLK</sequence>
<feature type="compositionally biased region" description="Low complexity" evidence="8">
    <location>
        <begin position="185"/>
        <end position="201"/>
    </location>
</feature>